<evidence type="ECO:0000256" key="5">
    <source>
        <dbReference type="ARBA" id="ARBA00022741"/>
    </source>
</evidence>
<keyword evidence="4" id="KW-0808">Transferase</keyword>
<feature type="transmembrane region" description="Helical" evidence="9">
    <location>
        <begin position="78"/>
        <end position="100"/>
    </location>
</feature>
<keyword evidence="8" id="KW-0902">Two-component regulatory system</keyword>
<keyword evidence="13" id="KW-1185">Reference proteome</keyword>
<keyword evidence="7" id="KW-0067">ATP-binding</keyword>
<evidence type="ECO:0000256" key="4">
    <source>
        <dbReference type="ARBA" id="ARBA00022679"/>
    </source>
</evidence>
<keyword evidence="6 12" id="KW-0418">Kinase</keyword>
<dbReference type="Gene3D" id="1.20.5.1930">
    <property type="match status" value="1"/>
</dbReference>
<dbReference type="InterPro" id="IPR036890">
    <property type="entry name" value="HATPase_C_sf"/>
</dbReference>
<evidence type="ECO:0000256" key="6">
    <source>
        <dbReference type="ARBA" id="ARBA00022777"/>
    </source>
</evidence>
<feature type="domain" description="GAF" evidence="10">
    <location>
        <begin position="163"/>
        <end position="312"/>
    </location>
</feature>
<dbReference type="InterPro" id="IPR050482">
    <property type="entry name" value="Sensor_HK_TwoCompSys"/>
</dbReference>
<protein>
    <recommendedName>
        <fullName evidence="2">histidine kinase</fullName>
        <ecNumber evidence="2">2.7.13.3</ecNumber>
    </recommendedName>
</protein>
<gene>
    <name evidence="12" type="ORF">ACFFNX_39410</name>
</gene>
<evidence type="ECO:0000256" key="1">
    <source>
        <dbReference type="ARBA" id="ARBA00000085"/>
    </source>
</evidence>
<comment type="caution">
    <text evidence="12">The sequence shown here is derived from an EMBL/GenBank/DDBJ whole genome shotgun (WGS) entry which is preliminary data.</text>
</comment>
<dbReference type="InterPro" id="IPR011712">
    <property type="entry name" value="Sig_transdc_His_kin_sub3_dim/P"/>
</dbReference>
<evidence type="ECO:0000256" key="8">
    <source>
        <dbReference type="ARBA" id="ARBA00023012"/>
    </source>
</evidence>
<evidence type="ECO:0000313" key="13">
    <source>
        <dbReference type="Proteomes" id="UP001589627"/>
    </source>
</evidence>
<evidence type="ECO:0000259" key="11">
    <source>
        <dbReference type="SMART" id="SM00387"/>
    </source>
</evidence>
<keyword evidence="9" id="KW-1133">Transmembrane helix</keyword>
<dbReference type="InterPro" id="IPR003018">
    <property type="entry name" value="GAF"/>
</dbReference>
<evidence type="ECO:0000259" key="10">
    <source>
        <dbReference type="SMART" id="SM00065"/>
    </source>
</evidence>
<dbReference type="Pfam" id="PF01590">
    <property type="entry name" value="GAF"/>
    <property type="match status" value="1"/>
</dbReference>
<dbReference type="Pfam" id="PF02518">
    <property type="entry name" value="HATPase_c"/>
    <property type="match status" value="1"/>
</dbReference>
<dbReference type="InterPro" id="IPR003594">
    <property type="entry name" value="HATPase_dom"/>
</dbReference>
<dbReference type="PANTHER" id="PTHR24421">
    <property type="entry name" value="NITRATE/NITRITE SENSOR PROTEIN NARX-RELATED"/>
    <property type="match status" value="1"/>
</dbReference>
<dbReference type="Gene3D" id="3.30.565.10">
    <property type="entry name" value="Histidine kinase-like ATPase, C-terminal domain"/>
    <property type="match status" value="1"/>
</dbReference>
<evidence type="ECO:0000313" key="12">
    <source>
        <dbReference type="EMBL" id="MFB9838243.1"/>
    </source>
</evidence>
<feature type="domain" description="Histidine kinase/HSP90-like ATPase" evidence="11">
    <location>
        <begin position="423"/>
        <end position="512"/>
    </location>
</feature>
<dbReference type="CDD" id="cd16917">
    <property type="entry name" value="HATPase_UhpB-NarQ-NarX-like"/>
    <property type="match status" value="1"/>
</dbReference>
<accession>A0ABV5YT87</accession>
<comment type="catalytic activity">
    <reaction evidence="1">
        <text>ATP + protein L-histidine = ADP + protein N-phospho-L-histidine.</text>
        <dbReference type="EC" id="2.7.13.3"/>
    </reaction>
</comment>
<dbReference type="Proteomes" id="UP001589627">
    <property type="component" value="Unassembled WGS sequence"/>
</dbReference>
<dbReference type="EMBL" id="JBHLZP010000484">
    <property type="protein sequence ID" value="MFB9838243.1"/>
    <property type="molecule type" value="Genomic_DNA"/>
</dbReference>
<proteinExistence type="predicted"/>
<keyword evidence="9" id="KW-0472">Membrane</keyword>
<evidence type="ECO:0000256" key="9">
    <source>
        <dbReference type="SAM" id="Phobius"/>
    </source>
</evidence>
<keyword evidence="9" id="KW-0812">Transmembrane</keyword>
<evidence type="ECO:0000256" key="7">
    <source>
        <dbReference type="ARBA" id="ARBA00022840"/>
    </source>
</evidence>
<evidence type="ECO:0000256" key="3">
    <source>
        <dbReference type="ARBA" id="ARBA00022553"/>
    </source>
</evidence>
<sequence>MRVRAPRLALSRTCVATVAFLPMSGLVGDFGLPIAQAVFGEGRARPSRAPETAAVSAPRSKTLEMVLHDDWVHQSRAVWLPAGLVVIIAILASLSLFAFLTRGSVRPTPGGRAGGMDPLERHALLTLSASLRRRDDEAHRTQATHQAQAALRRVATLVARGVPPQETFSAVAGEMGRLVGPDHVTLQRFEPDDTVRAVGHWSAPDAPQIMPPLDGHWPNEEGTVGMTVLRTGRPARMTISADVTTEIGSWLWSKGICYVVSCPIWVEGRIWGTMTVLSRTEPPPVVTEARMADFVELIGTAIANSQARAELLASRARVVAASDETRHRIERNLHDGVQQRLIALGFEVRSAEAALSQEALRGQLASIGQEIANILGEVREISRGLHPAILSKGGLETALRTLGRRSAVPVKIDINLGRRLPEPVEIAVYYIVSEALANASKHANASLVIVDLRENDGAAWVSVHDDGVGGADLGGSGLIGLKDRVESLGGSIQVDSPAGKGTSLLAILPTDKT</sequence>
<dbReference type="RefSeq" id="WP_378211260.1">
    <property type="nucleotide sequence ID" value="NZ_JBHLZP010000484.1"/>
</dbReference>
<dbReference type="Pfam" id="PF07730">
    <property type="entry name" value="HisKA_3"/>
    <property type="match status" value="1"/>
</dbReference>
<dbReference type="SMART" id="SM00387">
    <property type="entry name" value="HATPase_c"/>
    <property type="match status" value="1"/>
</dbReference>
<dbReference type="SUPFAM" id="SSF55874">
    <property type="entry name" value="ATPase domain of HSP90 chaperone/DNA topoisomerase II/histidine kinase"/>
    <property type="match status" value="1"/>
</dbReference>
<organism evidence="12 13">
    <name type="scientific">Actinoallomurus acaciae</name>
    <dbReference type="NCBI Taxonomy" id="502577"/>
    <lineage>
        <taxon>Bacteria</taxon>
        <taxon>Bacillati</taxon>
        <taxon>Actinomycetota</taxon>
        <taxon>Actinomycetes</taxon>
        <taxon>Streptosporangiales</taxon>
        <taxon>Thermomonosporaceae</taxon>
        <taxon>Actinoallomurus</taxon>
    </lineage>
</organism>
<keyword evidence="5" id="KW-0547">Nucleotide-binding</keyword>
<evidence type="ECO:0000256" key="2">
    <source>
        <dbReference type="ARBA" id="ARBA00012438"/>
    </source>
</evidence>
<reference evidence="12 13" key="1">
    <citation type="submission" date="2024-09" db="EMBL/GenBank/DDBJ databases">
        <authorList>
            <person name="Sun Q."/>
            <person name="Mori K."/>
        </authorList>
    </citation>
    <scope>NUCLEOTIDE SEQUENCE [LARGE SCALE GENOMIC DNA]</scope>
    <source>
        <strain evidence="12 13">TBRC 0563</strain>
    </source>
</reference>
<dbReference type="InterPro" id="IPR029016">
    <property type="entry name" value="GAF-like_dom_sf"/>
</dbReference>
<dbReference type="SMART" id="SM00065">
    <property type="entry name" value="GAF"/>
    <property type="match status" value="1"/>
</dbReference>
<dbReference type="GO" id="GO:0016301">
    <property type="term" value="F:kinase activity"/>
    <property type="evidence" value="ECO:0007669"/>
    <property type="project" value="UniProtKB-KW"/>
</dbReference>
<dbReference type="Gene3D" id="3.30.450.40">
    <property type="match status" value="1"/>
</dbReference>
<dbReference type="SUPFAM" id="SSF55781">
    <property type="entry name" value="GAF domain-like"/>
    <property type="match status" value="1"/>
</dbReference>
<keyword evidence="3" id="KW-0597">Phosphoprotein</keyword>
<name>A0ABV5YT87_9ACTN</name>
<dbReference type="EC" id="2.7.13.3" evidence="2"/>
<dbReference type="PANTHER" id="PTHR24421:SF10">
    <property type="entry name" value="NITRATE_NITRITE SENSOR PROTEIN NARQ"/>
    <property type="match status" value="1"/>
</dbReference>